<protein>
    <recommendedName>
        <fullName evidence="4">DUF4302 domain-containing protein</fullName>
    </recommendedName>
</protein>
<feature type="signal peptide" evidence="1">
    <location>
        <begin position="1"/>
        <end position="20"/>
    </location>
</feature>
<feature type="chain" id="PRO_5012154103" description="DUF4302 domain-containing protein" evidence="1">
    <location>
        <begin position="21"/>
        <end position="449"/>
    </location>
</feature>
<evidence type="ECO:0008006" key="4">
    <source>
        <dbReference type="Google" id="ProtNLM"/>
    </source>
</evidence>
<dbReference type="InterPro" id="IPR025396">
    <property type="entry name" value="DUF4302"/>
</dbReference>
<accession>A0A286AEX9</accession>
<sequence>MKRILILVALLAILASCKKSNVEVFDKKPEERLSISVSEAKTTLLSAQNGWIATLPTSAGGGYGFYMSFDAAENVKMLGDLNAAAISTSATSTYRLKAVLGTELIFDTFNYISLLVDPVPGVFGGAAGSGYKSDIEFLFTKSTADTLVLTGKKYGQVMKMVKATAAQKTAYENGGYKTAIDKFKDFFTATKNPYIEYTAGNTQLKVGLSLDFNNTLATGKRVSFAGPLADGKISTAVGKFGLTINGADILGAPLVYQGITFTKFVWKDAATLILIDSNGKEYIIKSNPIPLIEFKTVFAYNGTYNGIMITGSVLPAGITSGWNTLWSAQIANYALNNVTMESMQFRLINATTAKLEVWFVSGTTRYLADASYTYTIVDDVITLSNYIPSVSNTNWNNGWVTTAIKNYFTTSPSFKMDWVPSSDPTVSNIGGLYKVSDPSNFYYGRMIKN</sequence>
<evidence type="ECO:0000313" key="3">
    <source>
        <dbReference type="Proteomes" id="UP000219281"/>
    </source>
</evidence>
<organism evidence="2 3">
    <name type="scientific">Pedobacter xixiisoli</name>
    <dbReference type="NCBI Taxonomy" id="1476464"/>
    <lineage>
        <taxon>Bacteria</taxon>
        <taxon>Pseudomonadati</taxon>
        <taxon>Bacteroidota</taxon>
        <taxon>Sphingobacteriia</taxon>
        <taxon>Sphingobacteriales</taxon>
        <taxon>Sphingobacteriaceae</taxon>
        <taxon>Pedobacter</taxon>
    </lineage>
</organism>
<gene>
    <name evidence="2" type="ORF">SAMN06297358_4181</name>
</gene>
<dbReference type="PROSITE" id="PS51257">
    <property type="entry name" value="PROKAR_LIPOPROTEIN"/>
    <property type="match status" value="1"/>
</dbReference>
<keyword evidence="1" id="KW-0732">Signal</keyword>
<keyword evidence="3" id="KW-1185">Reference proteome</keyword>
<dbReference type="EMBL" id="OCMT01000005">
    <property type="protein sequence ID" value="SOD20458.1"/>
    <property type="molecule type" value="Genomic_DNA"/>
</dbReference>
<proteinExistence type="predicted"/>
<dbReference type="AlphaFoldDB" id="A0A286AEX9"/>
<dbReference type="Proteomes" id="UP000219281">
    <property type="component" value="Unassembled WGS sequence"/>
</dbReference>
<reference evidence="3" key="1">
    <citation type="submission" date="2017-09" db="EMBL/GenBank/DDBJ databases">
        <authorList>
            <person name="Varghese N."/>
            <person name="Submissions S."/>
        </authorList>
    </citation>
    <scope>NUCLEOTIDE SEQUENCE [LARGE SCALE GENOMIC DNA]</scope>
    <source>
        <strain evidence="3">CGMCC 1.12803</strain>
    </source>
</reference>
<dbReference type="Pfam" id="PF14135">
    <property type="entry name" value="DUF4302"/>
    <property type="match status" value="1"/>
</dbReference>
<dbReference type="RefSeq" id="WP_097133962.1">
    <property type="nucleotide sequence ID" value="NZ_OCMT01000005.1"/>
</dbReference>
<dbReference type="OrthoDB" id="707849at2"/>
<evidence type="ECO:0000313" key="2">
    <source>
        <dbReference type="EMBL" id="SOD20458.1"/>
    </source>
</evidence>
<name>A0A286AEX9_9SPHI</name>
<evidence type="ECO:0000256" key="1">
    <source>
        <dbReference type="SAM" id="SignalP"/>
    </source>
</evidence>